<evidence type="ECO:0000256" key="9">
    <source>
        <dbReference type="ARBA" id="ARBA00023049"/>
    </source>
</evidence>
<evidence type="ECO:0000256" key="1">
    <source>
        <dbReference type="ARBA" id="ARBA00022670"/>
    </source>
</evidence>
<dbReference type="Gene3D" id="3.30.2010.10">
    <property type="entry name" value="Metalloproteases ('zincins'), catalytic domain"/>
    <property type="match status" value="1"/>
</dbReference>
<feature type="binding site" evidence="10">
    <location>
        <position position="201"/>
    </location>
    <ligand>
        <name>Zn(2+)</name>
        <dbReference type="ChEBI" id="CHEBI:29105"/>
        <note>catalytic</note>
    </ligand>
</feature>
<dbReference type="GO" id="GO:0004222">
    <property type="term" value="F:metalloendopeptidase activity"/>
    <property type="evidence" value="ECO:0007669"/>
    <property type="project" value="InterPro"/>
</dbReference>
<keyword evidence="5 10" id="KW-0574">Periplasm</keyword>
<dbReference type="GO" id="GO:0016020">
    <property type="term" value="C:membrane"/>
    <property type="evidence" value="ECO:0007669"/>
    <property type="project" value="InterPro"/>
</dbReference>
<dbReference type="GO" id="GO:0042597">
    <property type="term" value="C:periplasmic space"/>
    <property type="evidence" value="ECO:0007669"/>
    <property type="project" value="UniProtKB-SubCell"/>
</dbReference>
<feature type="active site" evidence="10">
    <location>
        <position position="137"/>
    </location>
</feature>
<dbReference type="Pfam" id="PF01435">
    <property type="entry name" value="Peptidase_M48"/>
    <property type="match status" value="1"/>
</dbReference>
<evidence type="ECO:0000256" key="8">
    <source>
        <dbReference type="ARBA" id="ARBA00022833"/>
    </source>
</evidence>
<comment type="subcellular location">
    <subcellularLocation>
        <location evidence="10">Periplasm</location>
    </subcellularLocation>
</comment>
<keyword evidence="3 10" id="KW-0732">Signal</keyword>
<evidence type="ECO:0000256" key="7">
    <source>
        <dbReference type="ARBA" id="ARBA00022803"/>
    </source>
</evidence>
<reference evidence="12 13" key="1">
    <citation type="submission" date="2019-11" db="EMBL/GenBank/DDBJ databases">
        <title>Escherichia alba sp. nov. isolated from the gut of plastic-eating superworms Zophobas atratus.</title>
        <authorList>
            <person name="Yang Y."/>
        </authorList>
    </citation>
    <scope>NUCLEOTIDE SEQUENCE [LARGE SCALE GENOMIC DNA]</scope>
    <source>
        <strain evidence="13">BIT-B35</strain>
    </source>
</reference>
<evidence type="ECO:0000259" key="11">
    <source>
        <dbReference type="Pfam" id="PF01435"/>
    </source>
</evidence>
<protein>
    <recommendedName>
        <fullName evidence="10">Beta-barrel assembly-enhancing protease</fullName>
        <ecNumber evidence="10">3.4.-.-</ecNumber>
    </recommendedName>
</protein>
<keyword evidence="13" id="KW-1185">Reference proteome</keyword>
<dbReference type="InterPro" id="IPR001915">
    <property type="entry name" value="Peptidase_M48"/>
</dbReference>
<sequence precursor="true">MFRQLQKKRAIALIVALTIGQISPAFAAPEDTLPDMGTSAASTLSIGQEMQMGDYYVRQLRGSAPLINDPLLGQYINALGMRLVSHASSVKTPFHFFLINNDEINAFAFFGGNVVLHSALFRYADNESQLASVMAHEISHVTQRHLARAMEDQKRSAPLTWVGALGSILLAMASPQAGMAALTGTLAGTRQGTISFTQQNEQEADRIGIQVLQRSGFDPQAMPTFLEKLLEQARYSTRPPEILLTHPLPESRLSDARNRANQMRPVVTQSTEAFWLAKARALGMYNSGRNQLTSDMLAEWAKGNVRQQRAAQYGRALLAMNASRYDEAQKLLQPLLSAEPNSVWYLDLATDIDLGQKKFAGAIARLQNARDLRASPVLQLNLANALLQGGRAQEAETLLNRYTFNHKEDSNGWDLLAQVEAALNHRDQELAARAESYALAGQLEQAIGLLSTASSLAKLGSQQQARYDARIDQLNRLQERFKPYTKR</sequence>
<feature type="domain" description="Peptidase M48" evidence="11">
    <location>
        <begin position="74"/>
        <end position="259"/>
    </location>
</feature>
<name>A0A6L6IGB4_9ENTR</name>
<dbReference type="EMBL" id="WMJZ01000006">
    <property type="protein sequence ID" value="MTH45882.1"/>
    <property type="molecule type" value="Genomic_DNA"/>
</dbReference>
<dbReference type="Gene3D" id="1.25.40.10">
    <property type="entry name" value="Tetratricopeptide repeat domain"/>
    <property type="match status" value="1"/>
</dbReference>
<dbReference type="GO" id="GO:0051603">
    <property type="term" value="P:proteolysis involved in protein catabolic process"/>
    <property type="evidence" value="ECO:0007669"/>
    <property type="project" value="TreeGrafter"/>
</dbReference>
<keyword evidence="7" id="KW-0802">TPR repeat</keyword>
<keyword evidence="6 10" id="KW-0378">Hydrolase</keyword>
<evidence type="ECO:0000313" key="12">
    <source>
        <dbReference type="EMBL" id="MTH45882.1"/>
    </source>
</evidence>
<dbReference type="FunFam" id="3.30.2010.10:FF:000006">
    <property type="entry name" value="Beta-barrel assembly-enhancing protease"/>
    <property type="match status" value="1"/>
</dbReference>
<dbReference type="GO" id="GO:0008270">
    <property type="term" value="F:zinc ion binding"/>
    <property type="evidence" value="ECO:0007669"/>
    <property type="project" value="UniProtKB-UniRule"/>
</dbReference>
<comment type="caution">
    <text evidence="12">The sequence shown here is derived from an EMBL/GenBank/DDBJ whole genome shotgun (WGS) entry which is preliminary data.</text>
</comment>
<evidence type="ECO:0000256" key="3">
    <source>
        <dbReference type="ARBA" id="ARBA00022729"/>
    </source>
</evidence>
<evidence type="ECO:0000313" key="13">
    <source>
        <dbReference type="Proteomes" id="UP000477739"/>
    </source>
</evidence>
<dbReference type="InterPro" id="IPR030873">
    <property type="entry name" value="Protease_BepA"/>
</dbReference>
<feature type="active site" description="Proton donor" evidence="10">
    <location>
        <position position="205"/>
    </location>
</feature>
<feature type="binding site" evidence="10">
    <location>
        <position position="136"/>
    </location>
    <ligand>
        <name>Zn(2+)</name>
        <dbReference type="ChEBI" id="CHEBI:29105"/>
        <note>catalytic</note>
    </ligand>
</feature>
<evidence type="ECO:0000256" key="4">
    <source>
        <dbReference type="ARBA" id="ARBA00022737"/>
    </source>
</evidence>
<keyword evidence="8 10" id="KW-0862">Zinc</keyword>
<feature type="binding site" evidence="10">
    <location>
        <position position="140"/>
    </location>
    <ligand>
        <name>Zn(2+)</name>
        <dbReference type="ChEBI" id="CHEBI:29105"/>
        <note>catalytic</note>
    </ligand>
</feature>
<dbReference type="Proteomes" id="UP000477739">
    <property type="component" value="Unassembled WGS sequence"/>
</dbReference>
<gene>
    <name evidence="10" type="primary">bepA</name>
    <name evidence="12" type="ORF">GJV78_06305</name>
</gene>
<dbReference type="OrthoDB" id="9810445at2"/>
<evidence type="ECO:0000256" key="2">
    <source>
        <dbReference type="ARBA" id="ARBA00022723"/>
    </source>
</evidence>
<dbReference type="PANTHER" id="PTHR22726:SF1">
    <property type="entry name" value="METALLOENDOPEPTIDASE OMA1, MITOCHONDRIAL"/>
    <property type="match status" value="1"/>
</dbReference>
<dbReference type="RefSeq" id="WP_155107526.1">
    <property type="nucleotide sequence ID" value="NZ_WMJZ01000006.1"/>
</dbReference>
<dbReference type="InterPro" id="IPR011990">
    <property type="entry name" value="TPR-like_helical_dom_sf"/>
</dbReference>
<feature type="signal peptide" evidence="10">
    <location>
        <begin position="1"/>
        <end position="27"/>
    </location>
</feature>
<accession>A0A6L6IGB4</accession>
<dbReference type="SUPFAM" id="SSF48452">
    <property type="entry name" value="TPR-like"/>
    <property type="match status" value="1"/>
</dbReference>
<dbReference type="CDD" id="cd07333">
    <property type="entry name" value="M48C_bepA_like"/>
    <property type="match status" value="1"/>
</dbReference>
<keyword evidence="4" id="KW-0677">Repeat</keyword>
<dbReference type="EC" id="3.4.-.-" evidence="10"/>
<keyword evidence="9 10" id="KW-0482">Metalloprotease</keyword>
<organism evidence="12 13">
    <name type="scientific">Intestinirhabdus alba</name>
    <dbReference type="NCBI Taxonomy" id="2899544"/>
    <lineage>
        <taxon>Bacteria</taxon>
        <taxon>Pseudomonadati</taxon>
        <taxon>Pseudomonadota</taxon>
        <taxon>Gammaproteobacteria</taxon>
        <taxon>Enterobacterales</taxon>
        <taxon>Enterobacteriaceae</taxon>
        <taxon>Intestinirhabdus</taxon>
    </lineage>
</organism>
<keyword evidence="1 10" id="KW-0645">Protease</keyword>
<dbReference type="PANTHER" id="PTHR22726">
    <property type="entry name" value="METALLOENDOPEPTIDASE OMA1"/>
    <property type="match status" value="1"/>
</dbReference>
<comment type="cofactor">
    <cofactor evidence="10">
        <name>Zn(2+)</name>
        <dbReference type="ChEBI" id="CHEBI:29105"/>
    </cofactor>
    <text evidence="10">Binds 1 zinc ion per subunit.</text>
</comment>
<dbReference type="InterPro" id="IPR051156">
    <property type="entry name" value="Mito/Outer_Membr_Metalloprot"/>
</dbReference>
<comment type="function">
    <text evidence="10">Functions as both a chaperone and a metalloprotease. Maintains the integrity of the outer membrane by promoting either the assembly or the elimination of outer membrane proteins, depending on their folding state.</text>
</comment>
<evidence type="ECO:0000256" key="6">
    <source>
        <dbReference type="ARBA" id="ARBA00022801"/>
    </source>
</evidence>
<evidence type="ECO:0000256" key="10">
    <source>
        <dbReference type="HAMAP-Rule" id="MF_00997"/>
    </source>
</evidence>
<keyword evidence="2 10" id="KW-0479">Metal-binding</keyword>
<dbReference type="Pfam" id="PF14559">
    <property type="entry name" value="TPR_19"/>
    <property type="match status" value="1"/>
</dbReference>
<dbReference type="HAMAP" id="MF_00997">
    <property type="entry name" value="Protease_BepA"/>
    <property type="match status" value="1"/>
</dbReference>
<proteinExistence type="inferred from homology"/>
<dbReference type="AlphaFoldDB" id="A0A6L6IGB4"/>
<evidence type="ECO:0000256" key="5">
    <source>
        <dbReference type="ARBA" id="ARBA00022764"/>
    </source>
</evidence>
<feature type="chain" id="PRO_5027185577" description="Beta-barrel assembly-enhancing protease" evidence="10">
    <location>
        <begin position="28"/>
        <end position="487"/>
    </location>
</feature>
<comment type="similarity">
    <text evidence="10">Belongs to the peptidase M48 family. BepA subfamily.</text>
</comment>